<dbReference type="AlphaFoldDB" id="A0A1S0TUL0"/>
<name>A0A1S0TUL0_LOALO</name>
<feature type="non-terminal residue" evidence="1">
    <location>
        <position position="1"/>
    </location>
</feature>
<gene>
    <name evidence="1" type="ORF">LOAG_08392</name>
</gene>
<accession>A0A1S0TUL0</accession>
<dbReference type="KEGG" id="loa:LOAG_08392"/>
<dbReference type="CTD" id="9945818"/>
<dbReference type="RefSeq" id="XP_003143970.1">
    <property type="nucleotide sequence ID" value="XM_003143922.1"/>
</dbReference>
<protein>
    <submittedName>
        <fullName evidence="1">Uncharacterized protein</fullName>
    </submittedName>
</protein>
<dbReference type="InParanoid" id="A0A1S0TUL0"/>
<proteinExistence type="predicted"/>
<dbReference type="EMBL" id="JH712115">
    <property type="protein sequence ID" value="EFO20100.1"/>
    <property type="molecule type" value="Genomic_DNA"/>
</dbReference>
<evidence type="ECO:0000313" key="1">
    <source>
        <dbReference type="EMBL" id="EFO20100.1"/>
    </source>
</evidence>
<sequence>VNESFQGYIDEKNLQLTICHEHTYIRTYVHTYIHTFIHTYTHTYIYTYTHTHTHTHTHTDTHITCQCEFEFMLTPTQLTKLLLNINGFYSHYLLTLPTFV</sequence>
<feature type="non-terminal residue" evidence="1">
    <location>
        <position position="100"/>
    </location>
</feature>
<reference evidence="1" key="1">
    <citation type="submission" date="2012-04" db="EMBL/GenBank/DDBJ databases">
        <title>The Genome Sequence of Loa loa.</title>
        <authorList>
            <consortium name="The Broad Institute Genome Sequencing Platform"/>
            <consortium name="Broad Institute Genome Sequencing Center for Infectious Disease"/>
            <person name="Nutman T.B."/>
            <person name="Fink D.L."/>
            <person name="Russ C."/>
            <person name="Young S."/>
            <person name="Zeng Q."/>
            <person name="Gargeya S."/>
            <person name="Alvarado L."/>
            <person name="Berlin A."/>
            <person name="Chapman S.B."/>
            <person name="Chen Z."/>
            <person name="Freedman E."/>
            <person name="Gellesch M."/>
            <person name="Goldberg J."/>
            <person name="Griggs A."/>
            <person name="Gujja S."/>
            <person name="Heilman E.R."/>
            <person name="Heiman D."/>
            <person name="Howarth C."/>
            <person name="Mehta T."/>
            <person name="Neiman D."/>
            <person name="Pearson M."/>
            <person name="Roberts A."/>
            <person name="Saif S."/>
            <person name="Shea T."/>
            <person name="Shenoy N."/>
            <person name="Sisk P."/>
            <person name="Stolte C."/>
            <person name="Sykes S."/>
            <person name="White J."/>
            <person name="Yandava C."/>
            <person name="Haas B."/>
            <person name="Henn M.R."/>
            <person name="Nusbaum C."/>
            <person name="Birren B."/>
        </authorList>
    </citation>
    <scope>NUCLEOTIDE SEQUENCE [LARGE SCALE GENOMIC DNA]</scope>
</reference>
<dbReference type="GeneID" id="9945818"/>
<organism evidence="1">
    <name type="scientific">Loa loa</name>
    <name type="common">Eye worm</name>
    <name type="synonym">Filaria loa</name>
    <dbReference type="NCBI Taxonomy" id="7209"/>
    <lineage>
        <taxon>Eukaryota</taxon>
        <taxon>Metazoa</taxon>
        <taxon>Ecdysozoa</taxon>
        <taxon>Nematoda</taxon>
        <taxon>Chromadorea</taxon>
        <taxon>Rhabditida</taxon>
        <taxon>Spirurina</taxon>
        <taxon>Spiruromorpha</taxon>
        <taxon>Filarioidea</taxon>
        <taxon>Onchocercidae</taxon>
        <taxon>Loa</taxon>
    </lineage>
</organism>